<evidence type="ECO:0000256" key="1">
    <source>
        <dbReference type="ARBA" id="ARBA00022729"/>
    </source>
</evidence>
<dbReference type="EMBL" id="CP071793">
    <property type="protein sequence ID" value="QTD48333.1"/>
    <property type="molecule type" value="Genomic_DNA"/>
</dbReference>
<dbReference type="Gene3D" id="2.40.160.20">
    <property type="match status" value="1"/>
</dbReference>
<keyword evidence="5" id="KW-1185">Reference proteome</keyword>
<feature type="domain" description="Outer membrane protein beta-barrel" evidence="3">
    <location>
        <begin position="10"/>
        <end position="206"/>
    </location>
</feature>
<gene>
    <name evidence="4" type="ORF">J3U87_22365</name>
</gene>
<keyword evidence="1 2" id="KW-0732">Signal</keyword>
<dbReference type="RefSeq" id="WP_237377988.1">
    <property type="nucleotide sequence ID" value="NZ_CP071793.1"/>
</dbReference>
<dbReference type="InterPro" id="IPR011250">
    <property type="entry name" value="OMP/PagP_B-barrel"/>
</dbReference>
<dbReference type="Proteomes" id="UP000663929">
    <property type="component" value="Chromosome"/>
</dbReference>
<accession>A0A8A4TFC4</accession>
<dbReference type="AlphaFoldDB" id="A0A8A4TFC4"/>
<reference evidence="4" key="1">
    <citation type="submission" date="2021-03" db="EMBL/GenBank/DDBJ databases">
        <title>Acanthopleuribacteraceae sp. M133.</title>
        <authorList>
            <person name="Wang G."/>
        </authorList>
    </citation>
    <scope>NUCLEOTIDE SEQUENCE</scope>
    <source>
        <strain evidence="4">M133</strain>
    </source>
</reference>
<feature type="chain" id="PRO_5035279543" evidence="2">
    <location>
        <begin position="24"/>
        <end position="207"/>
    </location>
</feature>
<dbReference type="SUPFAM" id="SSF56925">
    <property type="entry name" value="OMPA-like"/>
    <property type="match status" value="1"/>
</dbReference>
<evidence type="ECO:0000256" key="2">
    <source>
        <dbReference type="SAM" id="SignalP"/>
    </source>
</evidence>
<dbReference type="KEGG" id="scor:J3U87_22365"/>
<organism evidence="4 5">
    <name type="scientific">Sulfidibacter corallicola</name>
    <dbReference type="NCBI Taxonomy" id="2818388"/>
    <lineage>
        <taxon>Bacteria</taxon>
        <taxon>Pseudomonadati</taxon>
        <taxon>Acidobacteriota</taxon>
        <taxon>Holophagae</taxon>
        <taxon>Acanthopleuribacterales</taxon>
        <taxon>Acanthopleuribacteraceae</taxon>
        <taxon>Sulfidibacter</taxon>
    </lineage>
</organism>
<evidence type="ECO:0000313" key="4">
    <source>
        <dbReference type="EMBL" id="QTD48333.1"/>
    </source>
</evidence>
<evidence type="ECO:0000313" key="5">
    <source>
        <dbReference type="Proteomes" id="UP000663929"/>
    </source>
</evidence>
<dbReference type="Pfam" id="PF13505">
    <property type="entry name" value="OMP_b-brl"/>
    <property type="match status" value="1"/>
</dbReference>
<name>A0A8A4TFC4_SULCO</name>
<evidence type="ECO:0000259" key="3">
    <source>
        <dbReference type="Pfam" id="PF13505"/>
    </source>
</evidence>
<sequence>MTINARFLLTALFFGVSFLPVSAAGGQENNYLVFKIQDLSFDSDIRSVEQVLQNSFGLDTSNGINEDFAGLGYKLTEGYTFNRFLNVEGSIFYLDTSKFTVNDGTTSTTVEAEGAGAEFTIQGVYPFSPRFQVFAEGGGLFWRMNWKNRLPADAGRIKIHDDGIEAILGVGMRYLLGRNMLVELEINQTDVNDLDLTTAALGFGFRY</sequence>
<protein>
    <submittedName>
        <fullName evidence="4">Outer membrane beta-barrel protein</fullName>
    </submittedName>
</protein>
<dbReference type="GO" id="GO:0009279">
    <property type="term" value="C:cell outer membrane"/>
    <property type="evidence" value="ECO:0007669"/>
    <property type="project" value="InterPro"/>
</dbReference>
<proteinExistence type="predicted"/>
<feature type="signal peptide" evidence="2">
    <location>
        <begin position="1"/>
        <end position="23"/>
    </location>
</feature>
<dbReference type="InterPro" id="IPR027385">
    <property type="entry name" value="Beta-barrel_OMP"/>
</dbReference>